<evidence type="ECO:0000256" key="9">
    <source>
        <dbReference type="ARBA" id="ARBA00023012"/>
    </source>
</evidence>
<dbReference type="SMART" id="SM00304">
    <property type="entry name" value="HAMP"/>
    <property type="match status" value="1"/>
</dbReference>
<evidence type="ECO:0000256" key="11">
    <source>
        <dbReference type="SAM" id="Phobius"/>
    </source>
</evidence>
<evidence type="ECO:0000313" key="15">
    <source>
        <dbReference type="Proteomes" id="UP000263377"/>
    </source>
</evidence>
<accession>A0A372ZY34</accession>
<dbReference type="EMBL" id="QVIG01000001">
    <property type="protein sequence ID" value="RGD60290.1"/>
    <property type="molecule type" value="Genomic_DNA"/>
</dbReference>
<feature type="domain" description="Histidine kinase" evidence="12">
    <location>
        <begin position="211"/>
        <end position="403"/>
    </location>
</feature>
<reference evidence="14 15" key="1">
    <citation type="submission" date="2018-08" db="EMBL/GenBank/DDBJ databases">
        <title>Diversity &amp; Physiological Properties of Lignin-Decomposing Actinobacteria from Soil.</title>
        <authorList>
            <person name="Roh S.G."/>
            <person name="Kim S.B."/>
        </authorList>
    </citation>
    <scope>NUCLEOTIDE SEQUENCE [LARGE SCALE GENOMIC DNA]</scope>
    <source>
        <strain evidence="14 15">MMS17-GH009</strain>
    </source>
</reference>
<evidence type="ECO:0000259" key="13">
    <source>
        <dbReference type="PROSITE" id="PS50885"/>
    </source>
</evidence>
<proteinExistence type="predicted"/>
<dbReference type="RefSeq" id="WP_117488370.1">
    <property type="nucleotide sequence ID" value="NZ_QVIG01000001.1"/>
</dbReference>
<organism evidence="14 15">
    <name type="scientific">Kitasatospora xanthocidica</name>
    <dbReference type="NCBI Taxonomy" id="83382"/>
    <lineage>
        <taxon>Bacteria</taxon>
        <taxon>Bacillati</taxon>
        <taxon>Actinomycetota</taxon>
        <taxon>Actinomycetes</taxon>
        <taxon>Kitasatosporales</taxon>
        <taxon>Streptomycetaceae</taxon>
        <taxon>Kitasatospora</taxon>
    </lineage>
</organism>
<keyword evidence="8 11" id="KW-1133">Transmembrane helix</keyword>
<keyword evidence="7 14" id="KW-0418">Kinase</keyword>
<dbReference type="PANTHER" id="PTHR45436">
    <property type="entry name" value="SENSOR HISTIDINE KINASE YKOH"/>
    <property type="match status" value="1"/>
</dbReference>
<name>A0A372ZY34_9ACTN</name>
<dbReference type="InterPro" id="IPR036097">
    <property type="entry name" value="HisK_dim/P_sf"/>
</dbReference>
<evidence type="ECO:0000256" key="3">
    <source>
        <dbReference type="ARBA" id="ARBA00012438"/>
    </source>
</evidence>
<evidence type="ECO:0000256" key="10">
    <source>
        <dbReference type="ARBA" id="ARBA00023136"/>
    </source>
</evidence>
<evidence type="ECO:0000256" key="5">
    <source>
        <dbReference type="ARBA" id="ARBA00022679"/>
    </source>
</evidence>
<dbReference type="InterPro" id="IPR036890">
    <property type="entry name" value="HATPase_C_sf"/>
</dbReference>
<feature type="domain" description="HAMP" evidence="13">
    <location>
        <begin position="149"/>
        <end position="203"/>
    </location>
</feature>
<dbReference type="PROSITE" id="PS50109">
    <property type="entry name" value="HIS_KIN"/>
    <property type="match status" value="1"/>
</dbReference>
<keyword evidence="10 11" id="KW-0472">Membrane</keyword>
<dbReference type="Gene3D" id="3.30.565.10">
    <property type="entry name" value="Histidine kinase-like ATPase, C-terminal domain"/>
    <property type="match status" value="1"/>
</dbReference>
<dbReference type="InterPro" id="IPR050428">
    <property type="entry name" value="TCS_sensor_his_kinase"/>
</dbReference>
<evidence type="ECO:0000313" key="14">
    <source>
        <dbReference type="EMBL" id="RGD60290.1"/>
    </source>
</evidence>
<evidence type="ECO:0000256" key="8">
    <source>
        <dbReference type="ARBA" id="ARBA00022989"/>
    </source>
</evidence>
<evidence type="ECO:0000256" key="2">
    <source>
        <dbReference type="ARBA" id="ARBA00004236"/>
    </source>
</evidence>
<dbReference type="AlphaFoldDB" id="A0A372ZY34"/>
<keyword evidence="9" id="KW-0902">Two-component regulatory system</keyword>
<dbReference type="CDD" id="cd00082">
    <property type="entry name" value="HisKA"/>
    <property type="match status" value="1"/>
</dbReference>
<dbReference type="SUPFAM" id="SSF47384">
    <property type="entry name" value="Homodimeric domain of signal transducing histidine kinase"/>
    <property type="match status" value="1"/>
</dbReference>
<comment type="catalytic activity">
    <reaction evidence="1">
        <text>ATP + protein L-histidine = ADP + protein N-phospho-L-histidine.</text>
        <dbReference type="EC" id="2.7.13.3"/>
    </reaction>
</comment>
<dbReference type="Gene3D" id="1.10.287.130">
    <property type="match status" value="1"/>
</dbReference>
<evidence type="ECO:0000256" key="6">
    <source>
        <dbReference type="ARBA" id="ARBA00022692"/>
    </source>
</evidence>
<dbReference type="PROSITE" id="PS50885">
    <property type="entry name" value="HAMP"/>
    <property type="match status" value="1"/>
</dbReference>
<comment type="subcellular location">
    <subcellularLocation>
        <location evidence="2">Cell membrane</location>
    </subcellularLocation>
</comment>
<dbReference type="PANTHER" id="PTHR45436:SF5">
    <property type="entry name" value="SENSOR HISTIDINE KINASE TRCS"/>
    <property type="match status" value="1"/>
</dbReference>
<dbReference type="SMART" id="SM00388">
    <property type="entry name" value="HisKA"/>
    <property type="match status" value="1"/>
</dbReference>
<dbReference type="Pfam" id="PF00672">
    <property type="entry name" value="HAMP"/>
    <property type="match status" value="1"/>
</dbReference>
<keyword evidence="6 11" id="KW-0812">Transmembrane</keyword>
<dbReference type="SUPFAM" id="SSF158472">
    <property type="entry name" value="HAMP domain-like"/>
    <property type="match status" value="1"/>
</dbReference>
<evidence type="ECO:0000256" key="7">
    <source>
        <dbReference type="ARBA" id="ARBA00022777"/>
    </source>
</evidence>
<dbReference type="Proteomes" id="UP000263377">
    <property type="component" value="Unassembled WGS sequence"/>
</dbReference>
<dbReference type="GO" id="GO:0005886">
    <property type="term" value="C:plasma membrane"/>
    <property type="evidence" value="ECO:0007669"/>
    <property type="project" value="UniProtKB-SubCell"/>
</dbReference>
<sequence>MTLRRQIAAAVAAIAVLVAVAVGLLVHQAMIRQHVDQARSSSLATLDSALNDYERGGGKAVGRGAVLNDPALPERLRALAAGDRHGSLLVADGTGESMWAAGPVPDGVVSVRVDFTQDRQAIADLDRIILLTVVAAVFTTVLAGVLVADRISRRLRTAATAARGIAAGGTDTRIGELVDGKDEVADLAAAVDLMSRTLHRRLEDEQRFTADVAHELRTPLTGLVTAAELLPPGRPTQLVQNRVQALRGLVEDLLEVSRLDADAESPDLSAVPLERAARRTVTLTGLDVTVEITADRQVRTDLRRLDRILGNLILNAHRHGTGPVHLHVDGPRITVRDHGPGYPEDLLRHGPQRFRTNAPERGRGHGLGLTIATGHARVIGATLTFANHPAGGALATLTLPRTDPGHDGRAGPTPVGPALPVLRGAPCRVRTDDPRYWAGRDLSAGASRWRARMAANARYASIFAAPTRASGDTCFGSRSRYARAALAWST</sequence>
<dbReference type="InterPro" id="IPR004358">
    <property type="entry name" value="Sig_transdc_His_kin-like_C"/>
</dbReference>
<dbReference type="InterPro" id="IPR003660">
    <property type="entry name" value="HAMP_dom"/>
</dbReference>
<keyword evidence="5" id="KW-0808">Transferase</keyword>
<dbReference type="GO" id="GO:0000155">
    <property type="term" value="F:phosphorelay sensor kinase activity"/>
    <property type="evidence" value="ECO:0007669"/>
    <property type="project" value="InterPro"/>
</dbReference>
<dbReference type="SUPFAM" id="SSF55874">
    <property type="entry name" value="ATPase domain of HSP90 chaperone/DNA topoisomerase II/histidine kinase"/>
    <property type="match status" value="1"/>
</dbReference>
<evidence type="ECO:0000256" key="4">
    <source>
        <dbReference type="ARBA" id="ARBA00022553"/>
    </source>
</evidence>
<dbReference type="Pfam" id="PF00512">
    <property type="entry name" value="HisKA"/>
    <property type="match status" value="1"/>
</dbReference>
<dbReference type="EC" id="2.7.13.3" evidence="3"/>
<dbReference type="Pfam" id="PF02518">
    <property type="entry name" value="HATPase_c"/>
    <property type="match status" value="1"/>
</dbReference>
<dbReference type="SMART" id="SM00387">
    <property type="entry name" value="HATPase_c"/>
    <property type="match status" value="1"/>
</dbReference>
<dbReference type="InterPro" id="IPR003661">
    <property type="entry name" value="HisK_dim/P_dom"/>
</dbReference>
<evidence type="ECO:0000256" key="1">
    <source>
        <dbReference type="ARBA" id="ARBA00000085"/>
    </source>
</evidence>
<dbReference type="InterPro" id="IPR005467">
    <property type="entry name" value="His_kinase_dom"/>
</dbReference>
<keyword evidence="4" id="KW-0597">Phosphoprotein</keyword>
<dbReference type="InterPro" id="IPR003594">
    <property type="entry name" value="HATPase_dom"/>
</dbReference>
<evidence type="ECO:0000259" key="12">
    <source>
        <dbReference type="PROSITE" id="PS50109"/>
    </source>
</evidence>
<protein>
    <recommendedName>
        <fullName evidence="3">histidine kinase</fullName>
        <ecNumber evidence="3">2.7.13.3</ecNumber>
    </recommendedName>
</protein>
<keyword evidence="15" id="KW-1185">Reference proteome</keyword>
<dbReference type="Gene3D" id="6.10.340.10">
    <property type="match status" value="1"/>
</dbReference>
<comment type="caution">
    <text evidence="14">The sequence shown here is derived from an EMBL/GenBank/DDBJ whole genome shotgun (WGS) entry which is preliminary data.</text>
</comment>
<feature type="transmembrane region" description="Helical" evidence="11">
    <location>
        <begin position="128"/>
        <end position="148"/>
    </location>
</feature>
<dbReference type="PRINTS" id="PR00344">
    <property type="entry name" value="BCTRLSENSOR"/>
</dbReference>
<gene>
    <name evidence="14" type="ORF">DR950_23110</name>
</gene>